<keyword evidence="6" id="KW-0597">Phosphoprotein</keyword>
<dbReference type="GO" id="GO:0005829">
    <property type="term" value="C:cytosol"/>
    <property type="evidence" value="ECO:0007669"/>
    <property type="project" value="UniProtKB-SubCell"/>
</dbReference>
<dbReference type="HAMAP" id="MF_01152">
    <property type="entry name" value="DnaJ"/>
    <property type="match status" value="1"/>
</dbReference>
<evidence type="ECO:0000256" key="11">
    <source>
        <dbReference type="ARBA" id="ARBA00022833"/>
    </source>
</evidence>
<protein>
    <recommendedName>
        <fullName evidence="22">DnaJ homolog subfamily A member 3, mitochondrial</fullName>
    </recommendedName>
    <alternativeName>
        <fullName evidence="24">DnaJ protein Tid-1</fullName>
    </alternativeName>
    <alternativeName>
        <fullName evidence="23">Tumorous imaginal discs protein Tid56 homolog</fullName>
    </alternativeName>
</protein>
<keyword evidence="11 25" id="KW-0862">Zinc</keyword>
<dbReference type="GO" id="GO:0009408">
    <property type="term" value="P:response to heat"/>
    <property type="evidence" value="ECO:0007669"/>
    <property type="project" value="InterPro"/>
</dbReference>
<evidence type="ECO:0000256" key="6">
    <source>
        <dbReference type="ARBA" id="ARBA00022553"/>
    </source>
</evidence>
<name>A0A669B5M0_ORENI</name>
<evidence type="ECO:0000256" key="19">
    <source>
        <dbReference type="ARBA" id="ARBA00046309"/>
    </source>
</evidence>
<evidence type="ECO:0000259" key="28">
    <source>
        <dbReference type="PROSITE" id="PS51188"/>
    </source>
</evidence>
<dbReference type="GO" id="GO:0002376">
    <property type="term" value="P:immune system process"/>
    <property type="evidence" value="ECO:0007669"/>
    <property type="project" value="UniProtKB-ARBA"/>
</dbReference>
<dbReference type="GO" id="GO:0005759">
    <property type="term" value="C:mitochondrial matrix"/>
    <property type="evidence" value="ECO:0007669"/>
    <property type="project" value="UniProtKB-SubCell"/>
</dbReference>
<feature type="compositionally biased region" description="Low complexity" evidence="26">
    <location>
        <begin position="392"/>
        <end position="409"/>
    </location>
</feature>
<gene>
    <name evidence="29" type="primary">DNAJA3</name>
    <name evidence="29" type="synonym">LOC100691221</name>
</gene>
<dbReference type="InterPro" id="IPR002939">
    <property type="entry name" value="DnaJ_C"/>
</dbReference>
<dbReference type="InterPro" id="IPR036869">
    <property type="entry name" value="J_dom_sf"/>
</dbReference>
<dbReference type="Pfam" id="PF00684">
    <property type="entry name" value="DnaJ_CXXCXGXG"/>
    <property type="match status" value="1"/>
</dbReference>
<dbReference type="GO" id="GO:0045211">
    <property type="term" value="C:postsynaptic membrane"/>
    <property type="evidence" value="ECO:0007669"/>
    <property type="project" value="UniProtKB-SubCell"/>
</dbReference>
<evidence type="ECO:0000256" key="14">
    <source>
        <dbReference type="ARBA" id="ARBA00023018"/>
    </source>
</evidence>
<evidence type="ECO:0000256" key="25">
    <source>
        <dbReference type="PROSITE-ProRule" id="PRU00546"/>
    </source>
</evidence>
<organism evidence="29 30">
    <name type="scientific">Oreochromis niloticus</name>
    <name type="common">Nile tilapia</name>
    <name type="synonym">Tilapia nilotica</name>
    <dbReference type="NCBI Taxonomy" id="8128"/>
    <lineage>
        <taxon>Eukaryota</taxon>
        <taxon>Metazoa</taxon>
        <taxon>Chordata</taxon>
        <taxon>Craniata</taxon>
        <taxon>Vertebrata</taxon>
        <taxon>Euteleostomi</taxon>
        <taxon>Actinopterygii</taxon>
        <taxon>Neopterygii</taxon>
        <taxon>Teleostei</taxon>
        <taxon>Neoteleostei</taxon>
        <taxon>Acanthomorphata</taxon>
        <taxon>Ovalentaria</taxon>
        <taxon>Cichlomorphae</taxon>
        <taxon>Cichliformes</taxon>
        <taxon>Cichlidae</taxon>
        <taxon>African cichlids</taxon>
        <taxon>Pseudocrenilabrinae</taxon>
        <taxon>Oreochromini</taxon>
        <taxon>Oreochromis</taxon>
    </lineage>
</organism>
<feature type="domain" description="CR-type" evidence="28">
    <location>
        <begin position="181"/>
        <end position="259"/>
    </location>
</feature>
<dbReference type="InterPro" id="IPR001305">
    <property type="entry name" value="HSP_DnaJ_Cys-rich_dom"/>
</dbReference>
<dbReference type="PANTHER" id="PTHR44145:SF3">
    <property type="entry name" value="DNAJ HOMOLOG SUBFAMILY A MEMBER 3, MITOCHONDRIAL"/>
    <property type="match status" value="1"/>
</dbReference>
<evidence type="ECO:0000259" key="27">
    <source>
        <dbReference type="PROSITE" id="PS50076"/>
    </source>
</evidence>
<dbReference type="Gene3D" id="2.10.230.10">
    <property type="entry name" value="Heat shock protein DnaJ, cysteine-rich domain"/>
    <property type="match status" value="1"/>
</dbReference>
<evidence type="ECO:0000256" key="1">
    <source>
        <dbReference type="ARBA" id="ARBA00004305"/>
    </source>
</evidence>
<sequence>GLYTVKKKKKICTSNVIIISSFSAGVRCPHGISCCSFHCSSRLANKQDLYEVLGISRTASQKEIKKAYYQLAKKYHPDTNPNDPEAKEKFAKLAEAYEVLSDEVKRKQYDTYGVSGFDPNRAGAGQQQYYRAGGATIDPEELFRKIFGEFTGGMGFGNINSMFEERPEFVMELTFSEAAKGVNKELNVNIDDTCQRCDGRGNEPGTKVSHCHYCNGTGMESISTGPFMMRSTCRRCGGKGSIINTPCALCRGSGQTKKRQTVTVPVPAGVDNGQTVRMSVGTKEILITFRVQRSPVFRRNGADIHSDAFISIAQAILGGTATTQGLYETISIAIPAGCQADQIIRLQGKGIRRINSYSYGDHYVHIKIKVPKKLTRRQRSLLLSYAEEETEVQGTVSGVTTSTKSTTSEEGQDKQKEKEEEGGFFSKLKKMFS</sequence>
<evidence type="ECO:0000256" key="9">
    <source>
        <dbReference type="ARBA" id="ARBA00022737"/>
    </source>
</evidence>
<dbReference type="SUPFAM" id="SSF57938">
    <property type="entry name" value="DnaJ/Hsp40 cysteine-rich domain"/>
    <property type="match status" value="1"/>
</dbReference>
<evidence type="ECO:0000256" key="21">
    <source>
        <dbReference type="ARBA" id="ARBA00063025"/>
    </source>
</evidence>
<dbReference type="InterPro" id="IPR036410">
    <property type="entry name" value="HSP_DnaJ_Cys-rich_dom_sf"/>
</dbReference>
<dbReference type="Ensembl" id="ENSONIT00000058172.1">
    <property type="protein sequence ID" value="ENSONIP00000031028.1"/>
    <property type="gene ID" value="ENSONIG00000003809.2"/>
</dbReference>
<evidence type="ECO:0000256" key="23">
    <source>
        <dbReference type="ARBA" id="ARBA00076397"/>
    </source>
</evidence>
<evidence type="ECO:0000256" key="7">
    <source>
        <dbReference type="ARBA" id="ARBA00022703"/>
    </source>
</evidence>
<dbReference type="GO" id="GO:0005524">
    <property type="term" value="F:ATP binding"/>
    <property type="evidence" value="ECO:0007669"/>
    <property type="project" value="InterPro"/>
</dbReference>
<dbReference type="PANTHER" id="PTHR44145">
    <property type="entry name" value="DNAJ HOMOLOG SUBFAMILY A MEMBER 3, MITOCHONDRIAL"/>
    <property type="match status" value="1"/>
</dbReference>
<dbReference type="SUPFAM" id="SSF46565">
    <property type="entry name" value="Chaperone J-domain"/>
    <property type="match status" value="1"/>
</dbReference>
<keyword evidence="5" id="KW-0963">Cytoplasm</keyword>
<dbReference type="GO" id="GO:0031072">
    <property type="term" value="F:heat shock protein binding"/>
    <property type="evidence" value="ECO:0007669"/>
    <property type="project" value="InterPro"/>
</dbReference>
<keyword evidence="7" id="KW-0053">Apoptosis</keyword>
<evidence type="ECO:0000256" key="4">
    <source>
        <dbReference type="ARBA" id="ARBA00022481"/>
    </source>
</evidence>
<dbReference type="InterPro" id="IPR051938">
    <property type="entry name" value="Apopto_cytoskel_mod"/>
</dbReference>
<keyword evidence="10 25" id="KW-0863">Zinc-finger</keyword>
<dbReference type="PROSITE" id="PS51188">
    <property type="entry name" value="ZF_CR"/>
    <property type="match status" value="1"/>
</dbReference>
<evidence type="ECO:0000256" key="15">
    <source>
        <dbReference type="ARBA" id="ARBA00023128"/>
    </source>
</evidence>
<dbReference type="InterPro" id="IPR001623">
    <property type="entry name" value="DnaJ_domain"/>
</dbReference>
<keyword evidence="18" id="KW-0628">Postsynaptic cell membrane</keyword>
<dbReference type="GO" id="GO:0006915">
    <property type="term" value="P:apoptotic process"/>
    <property type="evidence" value="ECO:0007669"/>
    <property type="project" value="UniProtKB-KW"/>
</dbReference>
<dbReference type="Gene3D" id="1.10.287.110">
    <property type="entry name" value="DnaJ domain"/>
    <property type="match status" value="1"/>
</dbReference>
<dbReference type="GO" id="GO:0007528">
    <property type="term" value="P:neuromuscular junction development"/>
    <property type="evidence" value="ECO:0007669"/>
    <property type="project" value="UniProtKB-ARBA"/>
</dbReference>
<evidence type="ECO:0000256" key="16">
    <source>
        <dbReference type="ARBA" id="ARBA00023136"/>
    </source>
</evidence>
<keyword evidence="8 25" id="KW-0479">Metal-binding</keyword>
<dbReference type="InterPro" id="IPR012724">
    <property type="entry name" value="DnaJ"/>
</dbReference>
<dbReference type="GeneTree" id="ENSGT00940000155280"/>
<evidence type="ECO:0000256" key="10">
    <source>
        <dbReference type="ARBA" id="ARBA00022771"/>
    </source>
</evidence>
<dbReference type="PROSITE" id="PS00636">
    <property type="entry name" value="DNAJ_1"/>
    <property type="match status" value="1"/>
</dbReference>
<keyword evidence="9" id="KW-0677">Repeat</keyword>
<reference evidence="29" key="3">
    <citation type="submission" date="2025-09" db="UniProtKB">
        <authorList>
            <consortium name="Ensembl"/>
        </authorList>
    </citation>
    <scope>IDENTIFICATION</scope>
</reference>
<dbReference type="GO" id="GO:0042127">
    <property type="term" value="P:regulation of cell population proliferation"/>
    <property type="evidence" value="ECO:0007669"/>
    <property type="project" value="UniProtKB-ARBA"/>
</dbReference>
<dbReference type="CDD" id="cd10719">
    <property type="entry name" value="DnaJ_zf"/>
    <property type="match status" value="1"/>
</dbReference>
<evidence type="ECO:0000256" key="2">
    <source>
        <dbReference type="ARBA" id="ARBA00004514"/>
    </source>
</evidence>
<keyword evidence="17" id="KW-0143">Chaperone</keyword>
<feature type="compositionally biased region" description="Basic and acidic residues" evidence="26">
    <location>
        <begin position="411"/>
        <end position="421"/>
    </location>
</feature>
<dbReference type="GO" id="GO:0043066">
    <property type="term" value="P:negative regulation of apoptotic process"/>
    <property type="evidence" value="ECO:0007669"/>
    <property type="project" value="TreeGrafter"/>
</dbReference>
<evidence type="ECO:0000313" key="29">
    <source>
        <dbReference type="Ensembl" id="ENSONIP00000031028.1"/>
    </source>
</evidence>
<dbReference type="GO" id="GO:0008270">
    <property type="term" value="F:zinc ion binding"/>
    <property type="evidence" value="ECO:0007669"/>
    <property type="project" value="UniProtKB-KW"/>
</dbReference>
<keyword evidence="30" id="KW-1185">Reference proteome</keyword>
<dbReference type="Pfam" id="PF01556">
    <property type="entry name" value="DnaJ_C"/>
    <property type="match status" value="1"/>
</dbReference>
<dbReference type="Proteomes" id="UP000005207">
    <property type="component" value="Linkage group LG6"/>
</dbReference>
<reference evidence="30" key="1">
    <citation type="submission" date="2012-01" db="EMBL/GenBank/DDBJ databases">
        <title>The Genome Sequence of Oreochromis niloticus (Nile Tilapia).</title>
        <authorList>
            <consortium name="Broad Institute Genome Assembly Team"/>
            <consortium name="Broad Institute Sequencing Platform"/>
            <person name="Di Palma F."/>
            <person name="Johnson J."/>
            <person name="Lander E.S."/>
            <person name="Lindblad-Toh K."/>
        </authorList>
    </citation>
    <scope>NUCLEOTIDE SEQUENCE [LARGE SCALE GENOMIC DNA]</scope>
</reference>
<keyword evidence="12" id="KW-0809">Transit peptide</keyword>
<dbReference type="CDD" id="cd06257">
    <property type="entry name" value="DnaJ"/>
    <property type="match status" value="1"/>
</dbReference>
<comment type="subcellular location">
    <subcellularLocation>
        <location evidence="2">Cytoplasm</location>
        <location evidence="2">Cytosol</location>
    </subcellularLocation>
    <subcellularLocation>
        <location evidence="1">Mitochondrion matrix</location>
    </subcellularLocation>
    <subcellularLocation>
        <location evidence="19">Postsynaptic cell membrane</location>
        <topology evidence="19">Peripheral membrane protein</topology>
    </subcellularLocation>
</comment>
<dbReference type="PROSITE" id="PS50076">
    <property type="entry name" value="DNAJ_2"/>
    <property type="match status" value="1"/>
</dbReference>
<keyword evidence="14" id="KW-0770">Synapse</keyword>
<proteinExistence type="inferred from homology"/>
<dbReference type="GO" id="GO:0006457">
    <property type="term" value="P:protein folding"/>
    <property type="evidence" value="ECO:0007669"/>
    <property type="project" value="InterPro"/>
</dbReference>
<comment type="function">
    <text evidence="20">Modulates apoptotic signal transduction or effector structures within the mitochondrial matrix. Affect cytochrome C release from the mitochondria and caspase 3 activation, but not caspase 8 activation. Isoform 1 increases apoptosis triggered by both TNF and the DNA-damaging agent mytomycin C; in sharp contrast, isoform 2 suppresses apoptosis. Can modulate IFN-gamma-mediated transcriptional activity. Isoform 2 may play a role in neuromuscular junction development as an effector of the MUSK signaling pathway.</text>
</comment>
<dbReference type="GO" id="GO:0005634">
    <property type="term" value="C:nucleus"/>
    <property type="evidence" value="ECO:0007669"/>
    <property type="project" value="UniProtKB-ARBA"/>
</dbReference>
<dbReference type="PRINTS" id="PR00625">
    <property type="entry name" value="JDOMAIN"/>
</dbReference>
<evidence type="ECO:0000256" key="13">
    <source>
        <dbReference type="ARBA" id="ARBA00022990"/>
    </source>
</evidence>
<dbReference type="InterPro" id="IPR018253">
    <property type="entry name" value="DnaJ_domain_CS"/>
</dbReference>
<dbReference type="GO" id="GO:0051082">
    <property type="term" value="F:unfolded protein binding"/>
    <property type="evidence" value="ECO:0007669"/>
    <property type="project" value="InterPro"/>
</dbReference>
<dbReference type="FunFam" id="2.10.230.10:FF:000003">
    <property type="entry name" value="dnaJ homolog subfamily A member 3, mitochondrial"/>
    <property type="match status" value="1"/>
</dbReference>
<dbReference type="SUPFAM" id="SSF49493">
    <property type="entry name" value="HSP40/DnaJ peptide-binding domain"/>
    <property type="match status" value="2"/>
</dbReference>
<dbReference type="FunFam" id="1.10.287.110:FF:000025">
    <property type="entry name" value="dnaJ homolog subfamily A member 3, mitochondrial isoform X2"/>
    <property type="match status" value="1"/>
</dbReference>
<dbReference type="GO" id="GO:0019901">
    <property type="term" value="F:protein kinase binding"/>
    <property type="evidence" value="ECO:0007669"/>
    <property type="project" value="UniProtKB-ARBA"/>
</dbReference>
<evidence type="ECO:0000256" key="5">
    <source>
        <dbReference type="ARBA" id="ARBA00022490"/>
    </source>
</evidence>
<evidence type="ECO:0000313" key="30">
    <source>
        <dbReference type="Proteomes" id="UP000005207"/>
    </source>
</evidence>
<accession>A0A669B5M0</accession>
<keyword evidence="3" id="KW-1003">Cell membrane</keyword>
<comment type="subunit">
    <text evidence="21">Interacts with JAK2, HSPA9B and IFN-gammaR2 chain. Interacts with Ras GTPase-activating protein 1 (RASA1). Isoform 2 interacts with MUSK (via the cytoplasmic domain).</text>
</comment>
<keyword evidence="13" id="KW-0007">Acetylation</keyword>
<feature type="region of interest" description="Disordered" evidence="26">
    <location>
        <begin position="391"/>
        <end position="433"/>
    </location>
</feature>
<dbReference type="GO" id="GO:0002682">
    <property type="term" value="P:regulation of immune system process"/>
    <property type="evidence" value="ECO:0007669"/>
    <property type="project" value="UniProtKB-ARBA"/>
</dbReference>
<dbReference type="SMART" id="SM00271">
    <property type="entry name" value="DnaJ"/>
    <property type="match status" value="1"/>
</dbReference>
<evidence type="ECO:0000256" key="12">
    <source>
        <dbReference type="ARBA" id="ARBA00022946"/>
    </source>
</evidence>
<evidence type="ECO:0000256" key="20">
    <source>
        <dbReference type="ARBA" id="ARBA00058761"/>
    </source>
</evidence>
<feature type="zinc finger region" description="CR-type" evidence="25">
    <location>
        <begin position="181"/>
        <end position="259"/>
    </location>
</feature>
<evidence type="ECO:0000256" key="3">
    <source>
        <dbReference type="ARBA" id="ARBA00022475"/>
    </source>
</evidence>
<dbReference type="AlphaFoldDB" id="A0A669B5M0"/>
<evidence type="ECO:0000256" key="17">
    <source>
        <dbReference type="ARBA" id="ARBA00023186"/>
    </source>
</evidence>
<keyword evidence="16" id="KW-0472">Membrane</keyword>
<dbReference type="FunFam" id="2.60.260.20:FF:000005">
    <property type="entry name" value="Chaperone protein dnaJ 1, mitochondrial"/>
    <property type="match status" value="1"/>
</dbReference>
<dbReference type="InterPro" id="IPR008971">
    <property type="entry name" value="HSP40/DnaJ_pept-bd"/>
</dbReference>
<keyword evidence="4" id="KW-0488">Methylation</keyword>
<keyword evidence="15" id="KW-0496">Mitochondrion</keyword>
<dbReference type="CDD" id="cd10747">
    <property type="entry name" value="DnaJ_C"/>
    <property type="match status" value="1"/>
</dbReference>
<dbReference type="GO" id="GO:0005102">
    <property type="term" value="F:signaling receptor binding"/>
    <property type="evidence" value="ECO:0007669"/>
    <property type="project" value="UniProtKB-ARBA"/>
</dbReference>
<evidence type="ECO:0000256" key="8">
    <source>
        <dbReference type="ARBA" id="ARBA00022723"/>
    </source>
</evidence>
<evidence type="ECO:0000256" key="22">
    <source>
        <dbReference type="ARBA" id="ARBA00073672"/>
    </source>
</evidence>
<dbReference type="Pfam" id="PF00226">
    <property type="entry name" value="DnaJ"/>
    <property type="match status" value="1"/>
</dbReference>
<evidence type="ECO:0000256" key="24">
    <source>
        <dbReference type="ARBA" id="ARBA00081755"/>
    </source>
</evidence>
<dbReference type="Gene3D" id="2.60.260.20">
    <property type="entry name" value="Urease metallochaperone UreE, N-terminal domain"/>
    <property type="match status" value="2"/>
</dbReference>
<evidence type="ECO:0000256" key="26">
    <source>
        <dbReference type="SAM" id="MobiDB-lite"/>
    </source>
</evidence>
<feature type="domain" description="J" evidence="27">
    <location>
        <begin position="48"/>
        <end position="113"/>
    </location>
</feature>
<dbReference type="GO" id="GO:0007005">
    <property type="term" value="P:mitochondrion organization"/>
    <property type="evidence" value="ECO:0007669"/>
    <property type="project" value="TreeGrafter"/>
</dbReference>
<evidence type="ECO:0000256" key="18">
    <source>
        <dbReference type="ARBA" id="ARBA00023257"/>
    </source>
</evidence>
<reference evidence="29" key="2">
    <citation type="submission" date="2025-08" db="UniProtKB">
        <authorList>
            <consortium name="Ensembl"/>
        </authorList>
    </citation>
    <scope>IDENTIFICATION</scope>
</reference>